<evidence type="ECO:0000256" key="2">
    <source>
        <dbReference type="ARBA" id="ARBA00022679"/>
    </source>
</evidence>
<dbReference type="InterPro" id="IPR029063">
    <property type="entry name" value="SAM-dependent_MTases_sf"/>
</dbReference>
<proteinExistence type="predicted"/>
<sequence>MTLRVTVPNDRQLVALTPDDGPALQDLLERCDDYSRLNFGIPTGAADAQSQFLEGLQHVPEQRKHLMGCHVDGRLVAAADLLEGHPDDRTAALGMLVVDPEWRDRGLGTAILLGLGSALSGRGVRRLRVDCHVSENTRAVPLLRRLGFAESSREVITVAAGQTRTRVLWTSGVPLRPRAEERAAVGSDCPQAEEPVAVRSDYSRAGAPVPRPVPPLDRLFGLPGVSAVAEPYYFDSPLFDDYERDVERRTGETDWDLAGLASAVGEGGRVLEVGCGTGRALVHLAATTQASLLVGIDTSEPALERARARVAAAGTGRVEFVTGDFLAYRPESAFDTVLLADCTLNGFTEASAVSGLLTHARSLLASGGRIAVSVFDDGAPAAMSHLDGRMVVDSFADRDGFNHIVIWSMRFDADTALLHRTAAVPRTAPAPGEPVRCVVADMNDRIWTPSTLSPLFAAAGLSVTAEEAATLTSGAADGAPMTTLVLSPV</sequence>
<dbReference type="Gene3D" id="3.40.50.150">
    <property type="entry name" value="Vaccinia Virus protein VP39"/>
    <property type="match status" value="1"/>
</dbReference>
<organism evidence="4 5">
    <name type="scientific">Streptomyces rameus</name>
    <dbReference type="NCBI Taxonomy" id="68261"/>
    <lineage>
        <taxon>Bacteria</taxon>
        <taxon>Bacillati</taxon>
        <taxon>Actinomycetota</taxon>
        <taxon>Actinomycetes</taxon>
        <taxon>Kitasatosporales</taxon>
        <taxon>Streptomycetaceae</taxon>
        <taxon>Streptomyces</taxon>
    </lineage>
</organism>
<keyword evidence="2" id="KW-0808">Transferase</keyword>
<dbReference type="Proteomes" id="UP001500893">
    <property type="component" value="Unassembled WGS sequence"/>
</dbReference>
<dbReference type="InterPro" id="IPR041698">
    <property type="entry name" value="Methyltransf_25"/>
</dbReference>
<dbReference type="CDD" id="cd04301">
    <property type="entry name" value="NAT_SF"/>
    <property type="match status" value="1"/>
</dbReference>
<dbReference type="PANTHER" id="PTHR43861:SF1">
    <property type="entry name" value="TRANS-ACONITATE 2-METHYLTRANSFERASE"/>
    <property type="match status" value="1"/>
</dbReference>
<dbReference type="Pfam" id="PF13649">
    <property type="entry name" value="Methyltransf_25"/>
    <property type="match status" value="1"/>
</dbReference>
<evidence type="ECO:0000313" key="5">
    <source>
        <dbReference type="Proteomes" id="UP001500893"/>
    </source>
</evidence>
<dbReference type="SUPFAM" id="SSF53335">
    <property type="entry name" value="S-adenosyl-L-methionine-dependent methyltransferases"/>
    <property type="match status" value="1"/>
</dbReference>
<evidence type="ECO:0000313" key="4">
    <source>
        <dbReference type="EMBL" id="GAA2771015.1"/>
    </source>
</evidence>
<dbReference type="PANTHER" id="PTHR43861">
    <property type="entry name" value="TRANS-ACONITATE 2-METHYLTRANSFERASE-RELATED"/>
    <property type="match status" value="1"/>
</dbReference>
<comment type="caution">
    <text evidence="4">The sequence shown here is derived from an EMBL/GenBank/DDBJ whole genome shotgun (WGS) entry which is preliminary data.</text>
</comment>
<evidence type="ECO:0000259" key="3">
    <source>
        <dbReference type="PROSITE" id="PS51186"/>
    </source>
</evidence>
<dbReference type="EMBL" id="BAAAVM010000101">
    <property type="protein sequence ID" value="GAA2771015.1"/>
    <property type="molecule type" value="Genomic_DNA"/>
</dbReference>
<name>A0ABN3UYN8_9ACTN</name>
<keyword evidence="5" id="KW-1185">Reference proteome</keyword>
<reference evidence="4 5" key="1">
    <citation type="journal article" date="2019" name="Int. J. Syst. Evol. Microbiol.">
        <title>The Global Catalogue of Microorganisms (GCM) 10K type strain sequencing project: providing services to taxonomists for standard genome sequencing and annotation.</title>
        <authorList>
            <consortium name="The Broad Institute Genomics Platform"/>
            <consortium name="The Broad Institute Genome Sequencing Center for Infectious Disease"/>
            <person name="Wu L."/>
            <person name="Ma J."/>
        </authorList>
    </citation>
    <scope>NUCLEOTIDE SEQUENCE [LARGE SCALE GENOMIC DNA]</scope>
    <source>
        <strain evidence="4 5">JCM 11574</strain>
    </source>
</reference>
<accession>A0ABN3UYN8</accession>
<feature type="domain" description="N-acetyltransferase" evidence="3">
    <location>
        <begin position="11"/>
        <end position="180"/>
    </location>
</feature>
<dbReference type="InterPro" id="IPR000182">
    <property type="entry name" value="GNAT_dom"/>
</dbReference>
<dbReference type="CDD" id="cd02440">
    <property type="entry name" value="AdoMet_MTases"/>
    <property type="match status" value="1"/>
</dbReference>
<keyword evidence="1" id="KW-0489">Methyltransferase</keyword>
<dbReference type="Gene3D" id="3.40.630.30">
    <property type="match status" value="1"/>
</dbReference>
<gene>
    <name evidence="4" type="ORF">GCM10010521_55700</name>
</gene>
<dbReference type="SUPFAM" id="SSF55729">
    <property type="entry name" value="Acyl-CoA N-acyltransferases (Nat)"/>
    <property type="match status" value="1"/>
</dbReference>
<dbReference type="PROSITE" id="PS51186">
    <property type="entry name" value="GNAT"/>
    <property type="match status" value="1"/>
</dbReference>
<dbReference type="InterPro" id="IPR016181">
    <property type="entry name" value="Acyl_CoA_acyltransferase"/>
</dbReference>
<protein>
    <recommendedName>
        <fullName evidence="3">N-acetyltransferase domain-containing protein</fullName>
    </recommendedName>
</protein>
<evidence type="ECO:0000256" key="1">
    <source>
        <dbReference type="ARBA" id="ARBA00022603"/>
    </source>
</evidence>
<dbReference type="Pfam" id="PF00583">
    <property type="entry name" value="Acetyltransf_1"/>
    <property type="match status" value="1"/>
</dbReference>